<evidence type="ECO:0000256" key="1">
    <source>
        <dbReference type="ARBA" id="ARBA00022884"/>
    </source>
</evidence>
<keyword evidence="1 2" id="KW-0694">RNA-binding</keyword>
<dbReference type="InterPro" id="IPR035979">
    <property type="entry name" value="RBD_domain_sf"/>
</dbReference>
<dbReference type="GO" id="GO:0003723">
    <property type="term" value="F:RNA binding"/>
    <property type="evidence" value="ECO:0007669"/>
    <property type="project" value="UniProtKB-UniRule"/>
</dbReference>
<dbReference type="PANTHER" id="PTHR23189">
    <property type="entry name" value="RNA RECOGNITION MOTIF-CONTAINING"/>
    <property type="match status" value="1"/>
</dbReference>
<dbReference type="InterPro" id="IPR034458">
    <property type="entry name" value="EAR1-like_RRM3"/>
</dbReference>
<dbReference type="SMART" id="SM00360">
    <property type="entry name" value="RRM"/>
    <property type="match status" value="2"/>
</dbReference>
<name>A0A9D4V2E4_ADICA</name>
<dbReference type="InterPro" id="IPR007201">
    <property type="entry name" value="Mei2-like_Rrm_C"/>
</dbReference>
<organism evidence="5 6">
    <name type="scientific">Adiantum capillus-veneris</name>
    <name type="common">Maidenhair fern</name>
    <dbReference type="NCBI Taxonomy" id="13818"/>
    <lineage>
        <taxon>Eukaryota</taxon>
        <taxon>Viridiplantae</taxon>
        <taxon>Streptophyta</taxon>
        <taxon>Embryophyta</taxon>
        <taxon>Tracheophyta</taxon>
        <taxon>Polypodiopsida</taxon>
        <taxon>Polypodiidae</taxon>
        <taxon>Polypodiales</taxon>
        <taxon>Pteridineae</taxon>
        <taxon>Pteridaceae</taxon>
        <taxon>Vittarioideae</taxon>
        <taxon>Adiantum</taxon>
    </lineage>
</organism>
<feature type="region of interest" description="Disordered" evidence="3">
    <location>
        <begin position="30"/>
        <end position="185"/>
    </location>
</feature>
<dbReference type="Pfam" id="PF00076">
    <property type="entry name" value="RRM_1"/>
    <property type="match status" value="1"/>
</dbReference>
<comment type="caution">
    <text evidence="5">The sequence shown here is derived from an EMBL/GenBank/DDBJ whole genome shotgun (WGS) entry which is preliminary data.</text>
</comment>
<reference evidence="5" key="1">
    <citation type="submission" date="2021-01" db="EMBL/GenBank/DDBJ databases">
        <title>Adiantum capillus-veneris genome.</title>
        <authorList>
            <person name="Fang Y."/>
            <person name="Liao Q."/>
        </authorList>
    </citation>
    <scope>NUCLEOTIDE SEQUENCE</scope>
    <source>
        <strain evidence="5">H3</strain>
        <tissue evidence="5">Leaf</tissue>
    </source>
</reference>
<keyword evidence="6" id="KW-1185">Reference proteome</keyword>
<accession>A0A9D4V2E4</accession>
<dbReference type="Gene3D" id="3.30.70.330">
    <property type="match status" value="2"/>
</dbReference>
<feature type="domain" description="RRM" evidence="4">
    <location>
        <begin position="513"/>
        <end position="586"/>
    </location>
</feature>
<protein>
    <recommendedName>
        <fullName evidence="4">RRM domain-containing protein</fullName>
    </recommendedName>
</protein>
<proteinExistence type="predicted"/>
<evidence type="ECO:0000313" key="6">
    <source>
        <dbReference type="Proteomes" id="UP000886520"/>
    </source>
</evidence>
<feature type="compositionally biased region" description="Basic and acidic residues" evidence="3">
    <location>
        <begin position="122"/>
        <end position="134"/>
    </location>
</feature>
<dbReference type="InterPro" id="IPR000504">
    <property type="entry name" value="RRM_dom"/>
</dbReference>
<dbReference type="Pfam" id="PF04059">
    <property type="entry name" value="RRM_2"/>
    <property type="match status" value="1"/>
</dbReference>
<dbReference type="Proteomes" id="UP000886520">
    <property type="component" value="Chromosome 6"/>
</dbReference>
<gene>
    <name evidence="5" type="ORF">GOP47_0006089</name>
</gene>
<feature type="compositionally biased region" description="Low complexity" evidence="3">
    <location>
        <begin position="138"/>
        <end position="147"/>
    </location>
</feature>
<feature type="compositionally biased region" description="Acidic residues" evidence="3">
    <location>
        <begin position="53"/>
        <end position="89"/>
    </location>
</feature>
<dbReference type="InterPro" id="IPR012677">
    <property type="entry name" value="Nucleotide-bd_a/b_plait_sf"/>
</dbReference>
<dbReference type="AlphaFoldDB" id="A0A9D4V2E4"/>
<dbReference type="OrthoDB" id="417481at2759"/>
<evidence type="ECO:0000256" key="3">
    <source>
        <dbReference type="SAM" id="MobiDB-lite"/>
    </source>
</evidence>
<evidence type="ECO:0000256" key="2">
    <source>
        <dbReference type="PROSITE-ProRule" id="PRU00176"/>
    </source>
</evidence>
<dbReference type="CDD" id="cd12530">
    <property type="entry name" value="RRM3_EAR1_like"/>
    <property type="match status" value="1"/>
</dbReference>
<dbReference type="SUPFAM" id="SSF54928">
    <property type="entry name" value="RNA-binding domain, RBD"/>
    <property type="match status" value="2"/>
</dbReference>
<evidence type="ECO:0000259" key="4">
    <source>
        <dbReference type="PROSITE" id="PS50102"/>
    </source>
</evidence>
<dbReference type="PROSITE" id="PS50102">
    <property type="entry name" value="RRM"/>
    <property type="match status" value="1"/>
</dbReference>
<evidence type="ECO:0000313" key="5">
    <source>
        <dbReference type="EMBL" id="KAI5078418.1"/>
    </source>
</evidence>
<dbReference type="EMBL" id="JABFUD020000006">
    <property type="protein sequence ID" value="KAI5078418.1"/>
    <property type="molecule type" value="Genomic_DNA"/>
</dbReference>
<feature type="region of interest" description="Disordered" evidence="3">
    <location>
        <begin position="588"/>
        <end position="614"/>
    </location>
</feature>
<sequence>MAISACEESDGKEESGRDCCTTSCAKGCLQNPSLNPPPLCTQQRLLHAPQQLPEEEGPLAEVEEEGEEVGDGDAPDAIDDDDYDADEDAVISPPSPSHPLIHPPNNAFTETPAVDSASSAERGNHSAECCHDQTDMAPSTTPSSSSSELRHHAPLPSSSPHSDPTPPFSRHSQRQRRAFSAASLDPNAREFVPIASPLFPPPPHFQQSQTEAVQSSAFPQADMAPLYHQMGSLNLDMGASNAIAYEGVPPPHHEMSAAFYTAHPTEMGYHTPSTAAELGYNQELGVYQSTGYAIYHSAPHVGYPSTQGGLLTPPWHNQGLPPMPSAMAPTPAPLVASHMAPVATSMAPMPPFSHPSMYPSAASMEAHLLSTLQSQKQFPVYHGLSNPKEHVSRTLLISGIPAHISETQLREELECWGAIRGIQTDAYPQGLQVMVQFFDLRAARQALRDMQNFYMAHQHQQLYSAGMIQSDKRRLAEEGHALHGRKGVLCGCIVSAQYIGSWGMAVPEAHNQGTLVLFNVGADVNMQDVRQVFEAYGHVREVREAPAKRQHKFVEFYDVRAAATAWSALNGKEICGKCVKIEFSRQGGGSRRLKPQQDKAPEETSAIGSNRSITHGHTVDPCGWHGNAATYGLSLYSTGLQPQGWDKWPSHEGVPAGQFPVNVCMAGGPHEMERSMYPAATPGPHIDAGNGIGGENVGIAYGGRRMHSESGRVPTAQSAKERFAGVSRLSKGLSHYQFDEGEMYAHPSNPRTTLMIQNIPNKYSQKMLLTMLDQHCLQFNSDMGGNELEAAYDFMYLPIDFKNKCNLGYAFVNFTTPQATLGFYKTFHGKAWEEFNSRKICGVAYARLQGRPALEEHFKNSRFACDTEEYLPVLFVPPRNGTNQSQPRVAVGQQGLVRGVRSGNGVRSYFSNDPCNQQDDKEFLCSAPSTKRVLMMIMVSTHGTSHYKKFLLSQLQYKGSK</sequence>